<dbReference type="OrthoDB" id="9802640at2"/>
<sequence length="205" mass="22020">MLNDFLLPQPGSPAIIAATGLRFHLAEDRIREFLMGENLYGEPSLALRELYQNALDACRLARARREFLGQPPVPSAADRPSIEVEQGVDASGRGFIDCVDRGAGMGLDELTNAFCQAGVRASDLSARIAEAHDFASADPPVVLWQNSRFGIGVMSYFMIAEAVTVTTARLNRDGSLGDLLRMHITGPADTFDVEAFGPALLAPGT</sequence>
<comment type="caution">
    <text evidence="1">The sequence shown here is derived from an EMBL/GenBank/DDBJ whole genome shotgun (WGS) entry which is preliminary data.</text>
</comment>
<protein>
    <recommendedName>
        <fullName evidence="3">Histidine kinase/HSP90-like ATPase domain-containing protein</fullName>
    </recommendedName>
</protein>
<proteinExistence type="predicted"/>
<name>A0A3E0WEA8_9MICO</name>
<evidence type="ECO:0008006" key="3">
    <source>
        <dbReference type="Google" id="ProtNLM"/>
    </source>
</evidence>
<evidence type="ECO:0000313" key="1">
    <source>
        <dbReference type="EMBL" id="RFA28166.1"/>
    </source>
</evidence>
<reference evidence="1 2" key="1">
    <citation type="submission" date="2017-04" db="EMBL/GenBank/DDBJ databases">
        <title>Comparative genome analysis of Subtercola boreus.</title>
        <authorList>
            <person name="Cho Y.-J."/>
            <person name="Cho A."/>
            <person name="Kim O.-S."/>
            <person name="Lee J.-I."/>
        </authorList>
    </citation>
    <scope>NUCLEOTIDE SEQUENCE [LARGE SCALE GENOMIC DNA]</scope>
    <source>
        <strain evidence="1 2">P28004</strain>
    </source>
</reference>
<dbReference type="Proteomes" id="UP000257080">
    <property type="component" value="Unassembled WGS sequence"/>
</dbReference>
<dbReference type="InterPro" id="IPR036890">
    <property type="entry name" value="HATPase_C_sf"/>
</dbReference>
<dbReference type="RefSeq" id="WP_116417957.1">
    <property type="nucleotide sequence ID" value="NZ_NBXC01000012.1"/>
</dbReference>
<dbReference type="PRINTS" id="PR00775">
    <property type="entry name" value="HEATSHOCK90"/>
</dbReference>
<dbReference type="InterPro" id="IPR020575">
    <property type="entry name" value="Hsp90_N"/>
</dbReference>
<organism evidence="1 2">
    <name type="scientific">Subtercola boreus</name>
    <dbReference type="NCBI Taxonomy" id="120213"/>
    <lineage>
        <taxon>Bacteria</taxon>
        <taxon>Bacillati</taxon>
        <taxon>Actinomycetota</taxon>
        <taxon>Actinomycetes</taxon>
        <taxon>Micrococcales</taxon>
        <taxon>Microbacteriaceae</taxon>
        <taxon>Subtercola</taxon>
    </lineage>
</organism>
<dbReference type="EMBL" id="NBXE01000017">
    <property type="protein sequence ID" value="RFA28166.1"/>
    <property type="molecule type" value="Genomic_DNA"/>
</dbReference>
<gene>
    <name evidence="1" type="ORF">B7R25_05515</name>
</gene>
<evidence type="ECO:0000313" key="2">
    <source>
        <dbReference type="Proteomes" id="UP000257080"/>
    </source>
</evidence>
<accession>A0A3E0WEA8</accession>
<dbReference type="SUPFAM" id="SSF55874">
    <property type="entry name" value="ATPase domain of HSP90 chaperone/DNA topoisomerase II/histidine kinase"/>
    <property type="match status" value="1"/>
</dbReference>
<dbReference type="AlphaFoldDB" id="A0A3E0WEA8"/>
<dbReference type="Gene3D" id="3.30.565.10">
    <property type="entry name" value="Histidine kinase-like ATPase, C-terminal domain"/>
    <property type="match status" value="1"/>
</dbReference>